<dbReference type="FunFam" id="2.20.100.10:FF:000004">
    <property type="entry name" value="Adhesion G protein-coupled receptor B2"/>
    <property type="match status" value="1"/>
</dbReference>
<keyword evidence="4" id="KW-0325">Glycoprotein</keyword>
<dbReference type="InterPro" id="IPR000884">
    <property type="entry name" value="TSP1_rpt"/>
</dbReference>
<keyword evidence="1" id="KW-0732">Signal</keyword>
<evidence type="ECO:0000256" key="3">
    <source>
        <dbReference type="ARBA" id="ARBA00023157"/>
    </source>
</evidence>
<dbReference type="InterPro" id="IPR036383">
    <property type="entry name" value="TSP1_rpt_sf"/>
</dbReference>
<dbReference type="Gene3D" id="2.20.100.10">
    <property type="entry name" value="Thrombospondin type-1 (TSP1) repeat"/>
    <property type="match status" value="3"/>
</dbReference>
<dbReference type="Proteomes" id="UP000749559">
    <property type="component" value="Unassembled WGS sequence"/>
</dbReference>
<keyword evidence="2" id="KW-0677">Repeat</keyword>
<keyword evidence="7" id="KW-1185">Reference proteome</keyword>
<dbReference type="SMART" id="SM00209">
    <property type="entry name" value="TSP1"/>
    <property type="match status" value="3"/>
</dbReference>
<name>A0A8J1U9V6_OWEFU</name>
<dbReference type="PROSITE" id="PS50095">
    <property type="entry name" value="PLAT"/>
    <property type="match status" value="1"/>
</dbReference>
<dbReference type="PROSITE" id="PS50092">
    <property type="entry name" value="TSP1"/>
    <property type="match status" value="3"/>
</dbReference>
<dbReference type="OrthoDB" id="446173at2759"/>
<evidence type="ECO:0000256" key="4">
    <source>
        <dbReference type="ARBA" id="ARBA00023180"/>
    </source>
</evidence>
<evidence type="ECO:0000313" key="7">
    <source>
        <dbReference type="Proteomes" id="UP000749559"/>
    </source>
</evidence>
<evidence type="ECO:0000256" key="1">
    <source>
        <dbReference type="ARBA" id="ARBA00022729"/>
    </source>
</evidence>
<dbReference type="FunFam" id="2.20.100.10:FF:000001">
    <property type="entry name" value="semaphorin-5A isoform X1"/>
    <property type="match status" value="1"/>
</dbReference>
<reference evidence="6" key="1">
    <citation type="submission" date="2022-03" db="EMBL/GenBank/DDBJ databases">
        <authorList>
            <person name="Martin C."/>
        </authorList>
    </citation>
    <scope>NUCLEOTIDE SEQUENCE</scope>
</reference>
<dbReference type="InterPro" id="IPR001024">
    <property type="entry name" value="PLAT/LH2_dom"/>
</dbReference>
<dbReference type="Gene3D" id="2.60.60.20">
    <property type="entry name" value="PLAT/LH2 domain"/>
    <property type="match status" value="1"/>
</dbReference>
<comment type="caution">
    <text evidence="5">Lacks conserved residue(s) required for the propagation of feature annotation.</text>
</comment>
<evidence type="ECO:0000256" key="2">
    <source>
        <dbReference type="ARBA" id="ARBA00022737"/>
    </source>
</evidence>
<dbReference type="InterPro" id="IPR052065">
    <property type="entry name" value="Compl_asym_regulator"/>
</dbReference>
<comment type="caution">
    <text evidence="6">The sequence shown here is derived from an EMBL/GenBank/DDBJ whole genome shotgun (WGS) entry which is preliminary data.</text>
</comment>
<gene>
    <name evidence="6" type="ORF">OFUS_LOCUS876</name>
</gene>
<protein>
    <submittedName>
        <fullName evidence="6">Uncharacterized protein</fullName>
    </submittedName>
</protein>
<evidence type="ECO:0000313" key="6">
    <source>
        <dbReference type="EMBL" id="CAH1773253.1"/>
    </source>
</evidence>
<dbReference type="Pfam" id="PF01477">
    <property type="entry name" value="PLAT"/>
    <property type="match status" value="1"/>
</dbReference>
<dbReference type="EMBL" id="CAIIXF020000001">
    <property type="protein sequence ID" value="CAH1773253.1"/>
    <property type="molecule type" value="Genomic_DNA"/>
</dbReference>
<dbReference type="PANTHER" id="PTHR22906:SF54">
    <property type="entry name" value="IG-LIKE DOMAIN-CONTAINING PROTEIN"/>
    <property type="match status" value="1"/>
</dbReference>
<dbReference type="PANTHER" id="PTHR22906">
    <property type="entry name" value="PROPERDIN"/>
    <property type="match status" value="1"/>
</dbReference>
<sequence length="373" mass="40286">MAFINAILVLLAIAVGGVTSYVYHVNIHTADEFFAGTDCKIYISLYGHLGTLYRRRLDGNFQINDKADTFIYEDYGAIHQADIYMNPNDCGFGPDWKLAKVTITDRPRGLTNENACDCWFRPNESEQRSFSFTVNGVWGSYGNFSACTTSCGEGTQSRNRYCNNPPPRNGGSDCSGSSTEVRNCPDNPLCPVDGRFGSWSNYSVCSVSCGGGIQTRTRVCIGPENGGKPCEGPTSETRECSTSPCPVDGGYGPWSDFGECSKTCGGGTQNRTRLCNNPEPANGGKDCEGPSIETRSCNENSCCPTGGGIRSCDDMPSGLYQSCESCNQYISCSDTGMRVMDCPVKDPITGERLEWDNNLKACVANSGTCTKPT</sequence>
<proteinExistence type="predicted"/>
<dbReference type="InterPro" id="IPR036392">
    <property type="entry name" value="PLAT/LH2_dom_sf"/>
</dbReference>
<dbReference type="SUPFAM" id="SSF82895">
    <property type="entry name" value="TSP-1 type 1 repeat"/>
    <property type="match status" value="3"/>
</dbReference>
<dbReference type="Pfam" id="PF00090">
    <property type="entry name" value="TSP_1"/>
    <property type="match status" value="3"/>
</dbReference>
<dbReference type="PRINTS" id="PR01705">
    <property type="entry name" value="TSP1REPEAT"/>
</dbReference>
<dbReference type="FunFam" id="2.20.100.10:FF:000007">
    <property type="entry name" value="Thrombospondin 1"/>
    <property type="match status" value="1"/>
</dbReference>
<accession>A0A8J1U9V6</accession>
<keyword evidence="3" id="KW-1015">Disulfide bond</keyword>
<dbReference type="AlphaFoldDB" id="A0A8J1U9V6"/>
<organism evidence="6 7">
    <name type="scientific">Owenia fusiformis</name>
    <name type="common">Polychaete worm</name>
    <dbReference type="NCBI Taxonomy" id="6347"/>
    <lineage>
        <taxon>Eukaryota</taxon>
        <taxon>Metazoa</taxon>
        <taxon>Spiralia</taxon>
        <taxon>Lophotrochozoa</taxon>
        <taxon>Annelida</taxon>
        <taxon>Polychaeta</taxon>
        <taxon>Sedentaria</taxon>
        <taxon>Canalipalpata</taxon>
        <taxon>Sabellida</taxon>
        <taxon>Oweniida</taxon>
        <taxon>Oweniidae</taxon>
        <taxon>Owenia</taxon>
    </lineage>
</organism>
<dbReference type="SUPFAM" id="SSF49723">
    <property type="entry name" value="Lipase/lipooxygenase domain (PLAT/LH2 domain)"/>
    <property type="match status" value="1"/>
</dbReference>
<evidence type="ECO:0000256" key="5">
    <source>
        <dbReference type="PROSITE-ProRule" id="PRU00152"/>
    </source>
</evidence>